<evidence type="ECO:0000313" key="3">
    <source>
        <dbReference type="Proteomes" id="UP000784294"/>
    </source>
</evidence>
<accession>A0A3S5AIL9</accession>
<proteinExistence type="predicted"/>
<evidence type="ECO:0000313" key="2">
    <source>
        <dbReference type="EMBL" id="VEL30269.1"/>
    </source>
</evidence>
<comment type="caution">
    <text evidence="2">The sequence shown here is derived from an EMBL/GenBank/DDBJ whole genome shotgun (WGS) entry which is preliminary data.</text>
</comment>
<dbReference type="Proteomes" id="UP000784294">
    <property type="component" value="Unassembled WGS sequence"/>
</dbReference>
<sequence length="53" mass="5524">MTPEMVQFGAAGSGWRSTVGDSIFRGGGGWYSGGRARTPHPKAINTTGLDTLI</sequence>
<feature type="region of interest" description="Disordered" evidence="1">
    <location>
        <begin position="31"/>
        <end position="53"/>
    </location>
</feature>
<protein>
    <submittedName>
        <fullName evidence="2">Uncharacterized protein</fullName>
    </submittedName>
</protein>
<reference evidence="2" key="1">
    <citation type="submission" date="2018-11" db="EMBL/GenBank/DDBJ databases">
        <authorList>
            <consortium name="Pathogen Informatics"/>
        </authorList>
    </citation>
    <scope>NUCLEOTIDE SEQUENCE</scope>
</reference>
<keyword evidence="3" id="KW-1185">Reference proteome</keyword>
<dbReference type="EMBL" id="CAAALY010110869">
    <property type="protein sequence ID" value="VEL30269.1"/>
    <property type="molecule type" value="Genomic_DNA"/>
</dbReference>
<gene>
    <name evidence="2" type="ORF">PXEA_LOCUS23709</name>
</gene>
<dbReference type="AlphaFoldDB" id="A0A3S5AIL9"/>
<organism evidence="2 3">
    <name type="scientific">Protopolystoma xenopodis</name>
    <dbReference type="NCBI Taxonomy" id="117903"/>
    <lineage>
        <taxon>Eukaryota</taxon>
        <taxon>Metazoa</taxon>
        <taxon>Spiralia</taxon>
        <taxon>Lophotrochozoa</taxon>
        <taxon>Platyhelminthes</taxon>
        <taxon>Monogenea</taxon>
        <taxon>Polyopisthocotylea</taxon>
        <taxon>Polystomatidea</taxon>
        <taxon>Polystomatidae</taxon>
        <taxon>Protopolystoma</taxon>
    </lineage>
</organism>
<feature type="compositionally biased region" description="Polar residues" evidence="1">
    <location>
        <begin position="44"/>
        <end position="53"/>
    </location>
</feature>
<evidence type="ECO:0000256" key="1">
    <source>
        <dbReference type="SAM" id="MobiDB-lite"/>
    </source>
</evidence>
<name>A0A3S5AIL9_9PLAT</name>